<dbReference type="Proteomes" id="UP000002945">
    <property type="component" value="Unassembled WGS sequence"/>
</dbReference>
<reference evidence="2 3" key="1">
    <citation type="journal article" date="2011" name="J. Bacteriol.">
        <title>Genome sequence of the algicidal bacterium Kordia algicida OT-1.</title>
        <authorList>
            <person name="Lee H.S."/>
            <person name="Kang S.G."/>
            <person name="Kwon K.K."/>
            <person name="Lee J.H."/>
            <person name="Kim S.J."/>
        </authorList>
    </citation>
    <scope>NUCLEOTIDE SEQUENCE [LARGE SCALE GENOMIC DNA]</scope>
    <source>
        <strain evidence="2 3">OT-1</strain>
    </source>
</reference>
<dbReference type="AlphaFoldDB" id="A9DVI0"/>
<feature type="region of interest" description="Disordered" evidence="1">
    <location>
        <begin position="1"/>
        <end position="20"/>
    </location>
</feature>
<protein>
    <submittedName>
        <fullName evidence="2">Uncharacterized protein</fullName>
    </submittedName>
</protein>
<dbReference type="EMBL" id="ABIB01000004">
    <property type="protein sequence ID" value="EDP96424.1"/>
    <property type="molecule type" value="Genomic_DNA"/>
</dbReference>
<dbReference type="STRING" id="391587.KAOT1_03407"/>
<sequence>MKVINTPQAPPTPPVAKTQHLPNGWVHAKSMTDTSYSFSCTFDSDAQKKIIKCIREEFDSFSKEFINKVFSKVVSSEYAYAIELKDTELKMGYELFPIETKSKKQQKVKKRFKKLEKAIMNL</sequence>
<accession>A9DVI0</accession>
<proteinExistence type="predicted"/>
<dbReference type="HOGENOM" id="CLU_2023662_0_0_10"/>
<keyword evidence="3" id="KW-1185">Reference proteome</keyword>
<organism evidence="2 3">
    <name type="scientific">Kordia algicida OT-1</name>
    <dbReference type="NCBI Taxonomy" id="391587"/>
    <lineage>
        <taxon>Bacteria</taxon>
        <taxon>Pseudomonadati</taxon>
        <taxon>Bacteroidota</taxon>
        <taxon>Flavobacteriia</taxon>
        <taxon>Flavobacteriales</taxon>
        <taxon>Flavobacteriaceae</taxon>
        <taxon>Kordia</taxon>
    </lineage>
</organism>
<comment type="caution">
    <text evidence="2">The sequence shown here is derived from an EMBL/GenBank/DDBJ whole genome shotgun (WGS) entry which is preliminary data.</text>
</comment>
<evidence type="ECO:0000256" key="1">
    <source>
        <dbReference type="SAM" id="MobiDB-lite"/>
    </source>
</evidence>
<evidence type="ECO:0000313" key="3">
    <source>
        <dbReference type="Proteomes" id="UP000002945"/>
    </source>
</evidence>
<dbReference type="RefSeq" id="WP_007093254.1">
    <property type="nucleotide sequence ID" value="NZ_CP142125.1"/>
</dbReference>
<gene>
    <name evidence="2" type="ORF">KAOT1_03407</name>
</gene>
<evidence type="ECO:0000313" key="2">
    <source>
        <dbReference type="EMBL" id="EDP96424.1"/>
    </source>
</evidence>
<name>A9DVI0_9FLAO</name>